<dbReference type="Proteomes" id="UP000886796">
    <property type="component" value="Unassembled WGS sequence"/>
</dbReference>
<gene>
    <name evidence="1" type="ORF">IAB74_06905</name>
</gene>
<protein>
    <recommendedName>
        <fullName evidence="3">Eps11J</fullName>
    </recommendedName>
</protein>
<evidence type="ECO:0008006" key="3">
    <source>
        <dbReference type="Google" id="ProtNLM"/>
    </source>
</evidence>
<dbReference type="EMBL" id="DVFK01000091">
    <property type="protein sequence ID" value="HIQ68219.1"/>
    <property type="molecule type" value="Genomic_DNA"/>
</dbReference>
<comment type="caution">
    <text evidence="1">The sequence shown here is derived from an EMBL/GenBank/DDBJ whole genome shotgun (WGS) entry which is preliminary data.</text>
</comment>
<reference evidence="1" key="1">
    <citation type="submission" date="2020-10" db="EMBL/GenBank/DDBJ databases">
        <authorList>
            <person name="Gilroy R."/>
        </authorList>
    </citation>
    <scope>NUCLEOTIDE SEQUENCE</scope>
    <source>
        <strain evidence="1">13361</strain>
    </source>
</reference>
<evidence type="ECO:0000313" key="2">
    <source>
        <dbReference type="Proteomes" id="UP000886796"/>
    </source>
</evidence>
<reference evidence="1" key="2">
    <citation type="journal article" date="2021" name="PeerJ">
        <title>Extensive microbial diversity within the chicken gut microbiome revealed by metagenomics and culture.</title>
        <authorList>
            <person name="Gilroy R."/>
            <person name="Ravi A."/>
            <person name="Getino M."/>
            <person name="Pursley I."/>
            <person name="Horton D.L."/>
            <person name="Alikhan N.F."/>
            <person name="Baker D."/>
            <person name="Gharbi K."/>
            <person name="Hall N."/>
            <person name="Watson M."/>
            <person name="Adriaenssens E.M."/>
            <person name="Foster-Nyarko E."/>
            <person name="Jarju S."/>
            <person name="Secka A."/>
            <person name="Antonio M."/>
            <person name="Oren A."/>
            <person name="Chaudhuri R.R."/>
            <person name="La Ragione R."/>
            <person name="Hildebrand F."/>
            <person name="Pallen M.J."/>
        </authorList>
    </citation>
    <scope>NUCLEOTIDE SEQUENCE</scope>
    <source>
        <strain evidence="1">13361</strain>
    </source>
</reference>
<dbReference type="AlphaFoldDB" id="A0A9D0Z306"/>
<organism evidence="1 2">
    <name type="scientific">Candidatus Faecousia excrementigallinarum</name>
    <dbReference type="NCBI Taxonomy" id="2840806"/>
    <lineage>
        <taxon>Bacteria</taxon>
        <taxon>Bacillati</taxon>
        <taxon>Bacillota</taxon>
        <taxon>Clostridia</taxon>
        <taxon>Eubacteriales</taxon>
        <taxon>Oscillospiraceae</taxon>
        <taxon>Faecousia</taxon>
    </lineage>
</organism>
<sequence>MEKGRKNVLMICPGFFGYREAIAREIENLGFSVDVYDERLEGGFWAKAMIRLNCRLYYPVIEKYYRRIVAENRHKDYGYIFVVKGEAITPRVMQQLRQTWPRAEFVLYLWDSVKNVPQGQTRLGWYDRVLTFDPEDAKAYGLQFRPLFFSREFSGIPSGGEDTYAVAFIGTAHSIRPRVIHQLTQQCQSLGKKIFAYQYCPYPAVYWKGVLTNRNFRYLKPSQVHYTPLSKEEIREIYSKSSCVLDVEHVQQTGLTMRTIELVGMGKKIITTNFRVREYDFYDPNNIYILDKDEPWLDPAFLEAQYRPIPGEIRQRYSIEAFVRDIFNVRERYEN</sequence>
<proteinExistence type="predicted"/>
<name>A0A9D0Z306_9FIRM</name>
<evidence type="ECO:0000313" key="1">
    <source>
        <dbReference type="EMBL" id="HIQ68219.1"/>
    </source>
</evidence>
<accession>A0A9D0Z306</accession>